<dbReference type="PROSITE" id="PS50931">
    <property type="entry name" value="HTH_LYSR"/>
    <property type="match status" value="1"/>
</dbReference>
<dbReference type="InterPro" id="IPR005119">
    <property type="entry name" value="LysR_subst-bd"/>
</dbReference>
<dbReference type="InterPro" id="IPR000847">
    <property type="entry name" value="LysR_HTH_N"/>
</dbReference>
<feature type="domain" description="HTH lysR-type" evidence="5">
    <location>
        <begin position="1"/>
        <end position="58"/>
    </location>
</feature>
<dbReference type="Pfam" id="PF00126">
    <property type="entry name" value="HTH_1"/>
    <property type="match status" value="1"/>
</dbReference>
<keyword evidence="7" id="KW-1185">Reference proteome</keyword>
<evidence type="ECO:0000259" key="5">
    <source>
        <dbReference type="PROSITE" id="PS50931"/>
    </source>
</evidence>
<dbReference type="Pfam" id="PF03466">
    <property type="entry name" value="LysR_substrate"/>
    <property type="match status" value="1"/>
</dbReference>
<gene>
    <name evidence="6" type="ORF">ACFQ03_07370</name>
</gene>
<evidence type="ECO:0000256" key="2">
    <source>
        <dbReference type="ARBA" id="ARBA00023015"/>
    </source>
</evidence>
<dbReference type="RefSeq" id="WP_144941800.1">
    <property type="nucleotide sequence ID" value="NZ_JBHTIU010000027.1"/>
</dbReference>
<keyword evidence="4" id="KW-0804">Transcription</keyword>
<dbReference type="Gene3D" id="3.40.190.10">
    <property type="entry name" value="Periplasmic binding protein-like II"/>
    <property type="match status" value="2"/>
</dbReference>
<accession>A0ABW3D697</accession>
<proteinExistence type="inferred from homology"/>
<name>A0ABW3D697_9BACL</name>
<protein>
    <submittedName>
        <fullName evidence="6">LysR family transcriptional regulator</fullName>
    </submittedName>
</protein>
<dbReference type="EMBL" id="JBHTIU010000027">
    <property type="protein sequence ID" value="MFD0868965.1"/>
    <property type="molecule type" value="Genomic_DNA"/>
</dbReference>
<dbReference type="SUPFAM" id="SSF46785">
    <property type="entry name" value="Winged helix' DNA-binding domain"/>
    <property type="match status" value="1"/>
</dbReference>
<evidence type="ECO:0000313" key="7">
    <source>
        <dbReference type="Proteomes" id="UP001597120"/>
    </source>
</evidence>
<comment type="caution">
    <text evidence="6">The sequence shown here is derived from an EMBL/GenBank/DDBJ whole genome shotgun (WGS) entry which is preliminary data.</text>
</comment>
<dbReference type="InterPro" id="IPR036388">
    <property type="entry name" value="WH-like_DNA-bd_sf"/>
</dbReference>
<dbReference type="SUPFAM" id="SSF53850">
    <property type="entry name" value="Periplasmic binding protein-like II"/>
    <property type="match status" value="1"/>
</dbReference>
<dbReference type="Gene3D" id="1.10.10.10">
    <property type="entry name" value="Winged helix-like DNA-binding domain superfamily/Winged helix DNA-binding domain"/>
    <property type="match status" value="1"/>
</dbReference>
<dbReference type="PANTHER" id="PTHR30126">
    <property type="entry name" value="HTH-TYPE TRANSCRIPTIONAL REGULATOR"/>
    <property type="match status" value="1"/>
</dbReference>
<keyword evidence="2" id="KW-0805">Transcription regulation</keyword>
<keyword evidence="3" id="KW-0238">DNA-binding</keyword>
<dbReference type="Proteomes" id="UP001597120">
    <property type="component" value="Unassembled WGS sequence"/>
</dbReference>
<dbReference type="CDD" id="cd08420">
    <property type="entry name" value="PBP2_CysL_like"/>
    <property type="match status" value="1"/>
</dbReference>
<organism evidence="6 7">
    <name type="scientific">Paenibacillus residui</name>
    <dbReference type="NCBI Taxonomy" id="629724"/>
    <lineage>
        <taxon>Bacteria</taxon>
        <taxon>Bacillati</taxon>
        <taxon>Bacillota</taxon>
        <taxon>Bacilli</taxon>
        <taxon>Bacillales</taxon>
        <taxon>Paenibacillaceae</taxon>
        <taxon>Paenibacillus</taxon>
    </lineage>
</organism>
<evidence type="ECO:0000256" key="3">
    <source>
        <dbReference type="ARBA" id="ARBA00023125"/>
    </source>
</evidence>
<dbReference type="InterPro" id="IPR036390">
    <property type="entry name" value="WH_DNA-bd_sf"/>
</dbReference>
<dbReference type="PRINTS" id="PR00039">
    <property type="entry name" value="HTHLYSR"/>
</dbReference>
<evidence type="ECO:0000313" key="6">
    <source>
        <dbReference type="EMBL" id="MFD0868965.1"/>
    </source>
</evidence>
<evidence type="ECO:0000256" key="4">
    <source>
        <dbReference type="ARBA" id="ARBA00023163"/>
    </source>
</evidence>
<evidence type="ECO:0000256" key="1">
    <source>
        <dbReference type="ARBA" id="ARBA00009437"/>
    </source>
</evidence>
<sequence>MIVDTLKVFVTVVEQSHFSRAAEKLNLSQPGVSLHIRNLENELGSKLLHRTSKHVKLTEAGSILYQRAKQILALYEEAKEEIHLLRNEVTGSLTIGASFTIGEYVLPHLLADYTMDYPLVDVYVTIANTEEISRGVRANELDLGLIEGEVEFPELLVAPPFAKDEMVLVAPNDYPLCSLAPIEPKELQDQVWVFRETGSGTRAYSDRFIMESGLRVKRSFVFNSNQGVKEAVMAGLGIAVLSRRVIRKELASGDLSEIAIAGKKMTRDFSILKDPKSPSTMAVNTFIRKLREQEKTNAAGSQ</sequence>
<dbReference type="PANTHER" id="PTHR30126:SF39">
    <property type="entry name" value="HTH-TYPE TRANSCRIPTIONAL REGULATOR CYSL"/>
    <property type="match status" value="1"/>
</dbReference>
<reference evidence="7" key="1">
    <citation type="journal article" date="2019" name="Int. J. Syst. Evol. Microbiol.">
        <title>The Global Catalogue of Microorganisms (GCM) 10K type strain sequencing project: providing services to taxonomists for standard genome sequencing and annotation.</title>
        <authorList>
            <consortium name="The Broad Institute Genomics Platform"/>
            <consortium name="The Broad Institute Genome Sequencing Center for Infectious Disease"/>
            <person name="Wu L."/>
            <person name="Ma J."/>
        </authorList>
    </citation>
    <scope>NUCLEOTIDE SEQUENCE [LARGE SCALE GENOMIC DNA]</scope>
    <source>
        <strain evidence="7">CCUG 57263</strain>
    </source>
</reference>
<comment type="similarity">
    <text evidence="1">Belongs to the LysR transcriptional regulatory family.</text>
</comment>